<sequence length="73" mass="7921">MIALIWIVATLSAQGPIVVPIPEVTTFGTEAECAAFGDKMRSRTADFTRGMLHLDWSIPVQVAYECRANGQPA</sequence>
<accession>A0A1W6ZX37</accession>
<keyword evidence="2" id="KW-1185">Reference proteome</keyword>
<dbReference type="RefSeq" id="WP_086090271.1">
    <property type="nucleotide sequence ID" value="NZ_CP021112.1"/>
</dbReference>
<dbReference type="Proteomes" id="UP000194137">
    <property type="component" value="Chromosome"/>
</dbReference>
<gene>
    <name evidence="1" type="ORF">CAK95_24350</name>
</gene>
<dbReference type="AlphaFoldDB" id="A0A1W6ZX37"/>
<name>A0A1W6ZX37_9HYPH</name>
<dbReference type="KEGG" id="psin:CAK95_24350"/>
<dbReference type="STRING" id="1235591.CAK95_24350"/>
<evidence type="ECO:0000313" key="1">
    <source>
        <dbReference type="EMBL" id="ARQ01876.1"/>
    </source>
</evidence>
<reference evidence="1 2" key="1">
    <citation type="submission" date="2017-05" db="EMBL/GenBank/DDBJ databases">
        <title>Full genome sequence of Pseudorhodoplanes sinuspersici.</title>
        <authorList>
            <person name="Dastgheib S.M.M."/>
            <person name="Shavandi M."/>
            <person name="Tirandaz H."/>
        </authorList>
    </citation>
    <scope>NUCLEOTIDE SEQUENCE [LARGE SCALE GENOMIC DNA]</scope>
    <source>
        <strain evidence="1 2">RIPI110</strain>
    </source>
</reference>
<organism evidence="1 2">
    <name type="scientific">Pseudorhodoplanes sinuspersici</name>
    <dbReference type="NCBI Taxonomy" id="1235591"/>
    <lineage>
        <taxon>Bacteria</taxon>
        <taxon>Pseudomonadati</taxon>
        <taxon>Pseudomonadota</taxon>
        <taxon>Alphaproteobacteria</taxon>
        <taxon>Hyphomicrobiales</taxon>
        <taxon>Pseudorhodoplanes</taxon>
    </lineage>
</organism>
<evidence type="ECO:0000313" key="2">
    <source>
        <dbReference type="Proteomes" id="UP000194137"/>
    </source>
</evidence>
<protein>
    <submittedName>
        <fullName evidence="1">Uncharacterized protein</fullName>
    </submittedName>
</protein>
<proteinExistence type="predicted"/>
<dbReference type="EMBL" id="CP021112">
    <property type="protein sequence ID" value="ARQ01876.1"/>
    <property type="molecule type" value="Genomic_DNA"/>
</dbReference>